<sequence>MAYRALEKLINLHDGYRKAVQVAGRQALLFQEAGVLRLVDRHCPHQGQVLDAAPIDKGMLICPKHQLQFSLKDGAPSPAICASLKIHDLVYEGNSVGVDE</sequence>
<evidence type="ECO:0000313" key="7">
    <source>
        <dbReference type="Proteomes" id="UP000019205"/>
    </source>
</evidence>
<dbReference type="HOGENOM" id="CLU_055690_5_0_6"/>
<dbReference type="OrthoDB" id="9800167at2"/>
<dbReference type="GO" id="GO:0046872">
    <property type="term" value="F:metal ion binding"/>
    <property type="evidence" value="ECO:0007669"/>
    <property type="project" value="UniProtKB-KW"/>
</dbReference>
<comment type="caution">
    <text evidence="6">The sequence shown here is derived from an EMBL/GenBank/DDBJ whole genome shotgun (WGS) entry which is preliminary data.</text>
</comment>
<reference evidence="6 7" key="2">
    <citation type="journal article" date="2009" name="PLoS ONE">
        <title>The photosynthetic apparatus and its regulation in the aerobic gammaproteobacterium Congregibacter litoralis gen. nov., sp. nov.</title>
        <authorList>
            <person name="Spring S."/>
            <person name="Lunsdorf H."/>
            <person name="Fuchs B.M."/>
            <person name="Tindall B.J."/>
        </authorList>
    </citation>
    <scope>NUCLEOTIDE SEQUENCE [LARGE SCALE GENOMIC DNA]</scope>
    <source>
        <strain evidence="6">KT71</strain>
    </source>
</reference>
<evidence type="ECO:0000259" key="5">
    <source>
        <dbReference type="PROSITE" id="PS51296"/>
    </source>
</evidence>
<dbReference type="Gene3D" id="2.102.10.10">
    <property type="entry name" value="Rieske [2Fe-2S] iron-sulphur domain"/>
    <property type="match status" value="1"/>
</dbReference>
<evidence type="ECO:0000256" key="3">
    <source>
        <dbReference type="ARBA" id="ARBA00023004"/>
    </source>
</evidence>
<keyword evidence="4" id="KW-0411">Iron-sulfur</keyword>
<dbReference type="GO" id="GO:0051537">
    <property type="term" value="F:2 iron, 2 sulfur cluster binding"/>
    <property type="evidence" value="ECO:0007669"/>
    <property type="project" value="UniProtKB-KW"/>
</dbReference>
<dbReference type="EMBL" id="AAOA02000001">
    <property type="protein sequence ID" value="EAQ99198.1"/>
    <property type="molecule type" value="Genomic_DNA"/>
</dbReference>
<evidence type="ECO:0000313" key="6">
    <source>
        <dbReference type="EMBL" id="EAQ99198.1"/>
    </source>
</evidence>
<dbReference type="Pfam" id="PF00355">
    <property type="entry name" value="Rieske"/>
    <property type="match status" value="1"/>
</dbReference>
<keyword evidence="7" id="KW-1185">Reference proteome</keyword>
<dbReference type="eggNOG" id="COG2146">
    <property type="taxonomic scope" value="Bacteria"/>
</dbReference>
<evidence type="ECO:0000256" key="4">
    <source>
        <dbReference type="ARBA" id="ARBA00023014"/>
    </source>
</evidence>
<protein>
    <submittedName>
        <fullName evidence="6">Ferredoxin subunit of nitrite reductase and ring-hydroxylating dioxygenase</fullName>
    </submittedName>
</protein>
<dbReference type="InterPro" id="IPR036922">
    <property type="entry name" value="Rieske_2Fe-2S_sf"/>
</dbReference>
<dbReference type="STRING" id="314285.KT71_16051"/>
<organism evidence="6 7">
    <name type="scientific">Congregibacter litoralis KT71</name>
    <dbReference type="NCBI Taxonomy" id="314285"/>
    <lineage>
        <taxon>Bacteria</taxon>
        <taxon>Pseudomonadati</taxon>
        <taxon>Pseudomonadota</taxon>
        <taxon>Gammaproteobacteria</taxon>
        <taxon>Cellvibrionales</taxon>
        <taxon>Halieaceae</taxon>
        <taxon>Congregibacter</taxon>
    </lineage>
</organism>
<dbReference type="SUPFAM" id="SSF50022">
    <property type="entry name" value="ISP domain"/>
    <property type="match status" value="1"/>
</dbReference>
<reference evidence="6 7" key="1">
    <citation type="journal article" date="2007" name="Proc. Natl. Acad. Sci. U.S.A.">
        <title>Characterization of a marine gammaproteobacterium capable of aerobic anoxygenic photosynthesis.</title>
        <authorList>
            <person name="Fuchs B.M."/>
            <person name="Spring S."/>
            <person name="Teeling H."/>
            <person name="Quast C."/>
            <person name="Wulf J."/>
            <person name="Schattenhofer M."/>
            <person name="Yan S."/>
            <person name="Ferriera S."/>
            <person name="Johnson J."/>
            <person name="Glockner F.O."/>
            <person name="Amann R."/>
        </authorList>
    </citation>
    <scope>NUCLEOTIDE SEQUENCE [LARGE SCALE GENOMIC DNA]</scope>
    <source>
        <strain evidence="6">KT71</strain>
    </source>
</reference>
<gene>
    <name evidence="6" type="ORF">KT71_16051</name>
</gene>
<dbReference type="GO" id="GO:0051213">
    <property type="term" value="F:dioxygenase activity"/>
    <property type="evidence" value="ECO:0007669"/>
    <property type="project" value="UniProtKB-KW"/>
</dbReference>
<keyword evidence="3" id="KW-0408">Iron</keyword>
<dbReference type="InterPro" id="IPR017941">
    <property type="entry name" value="Rieske_2Fe-2S"/>
</dbReference>
<keyword evidence="1" id="KW-0001">2Fe-2S</keyword>
<accession>A4A3C5</accession>
<dbReference type="RefSeq" id="WP_008295645.1">
    <property type="nucleotide sequence ID" value="NZ_CM002299.1"/>
</dbReference>
<dbReference type="Proteomes" id="UP000019205">
    <property type="component" value="Chromosome"/>
</dbReference>
<feature type="domain" description="Rieske" evidence="5">
    <location>
        <begin position="4"/>
        <end position="98"/>
    </location>
</feature>
<keyword evidence="2" id="KW-0479">Metal-binding</keyword>
<name>A4A3C5_9GAMM</name>
<dbReference type="AlphaFoldDB" id="A4A3C5"/>
<evidence type="ECO:0000256" key="2">
    <source>
        <dbReference type="ARBA" id="ARBA00022723"/>
    </source>
</evidence>
<keyword evidence="6" id="KW-0223">Dioxygenase</keyword>
<dbReference type="PROSITE" id="PS51296">
    <property type="entry name" value="RIESKE"/>
    <property type="match status" value="1"/>
</dbReference>
<keyword evidence="6" id="KW-0560">Oxidoreductase</keyword>
<evidence type="ECO:0000256" key="1">
    <source>
        <dbReference type="ARBA" id="ARBA00022714"/>
    </source>
</evidence>
<proteinExistence type="predicted"/>